<feature type="region of interest" description="Disordered" evidence="1">
    <location>
        <begin position="1"/>
        <end position="73"/>
    </location>
</feature>
<dbReference type="Pfam" id="PF00498">
    <property type="entry name" value="FHA"/>
    <property type="match status" value="1"/>
</dbReference>
<evidence type="ECO:0000256" key="2">
    <source>
        <dbReference type="SAM" id="Phobius"/>
    </source>
</evidence>
<feature type="region of interest" description="Disordered" evidence="1">
    <location>
        <begin position="468"/>
        <end position="545"/>
    </location>
</feature>
<feature type="compositionally biased region" description="Low complexity" evidence="1">
    <location>
        <begin position="20"/>
        <end position="39"/>
    </location>
</feature>
<evidence type="ECO:0000259" key="3">
    <source>
        <dbReference type="PROSITE" id="PS50006"/>
    </source>
</evidence>
<dbReference type="GeneID" id="19171571"/>
<feature type="compositionally biased region" description="Basic and acidic residues" evidence="1">
    <location>
        <begin position="531"/>
        <end position="545"/>
    </location>
</feature>
<dbReference type="HOGENOM" id="CLU_021864_0_0_1"/>
<keyword evidence="2" id="KW-0812">Transmembrane</keyword>
<dbReference type="GO" id="GO:0005737">
    <property type="term" value="C:cytoplasm"/>
    <property type="evidence" value="ECO:0007669"/>
    <property type="project" value="TreeGrafter"/>
</dbReference>
<accession>W9XLT7</accession>
<feature type="domain" description="FHA" evidence="3">
    <location>
        <begin position="149"/>
        <end position="206"/>
    </location>
</feature>
<keyword evidence="5" id="KW-1185">Reference proteome</keyword>
<feature type="compositionally biased region" description="Pro residues" evidence="1">
    <location>
        <begin position="401"/>
        <end position="411"/>
    </location>
</feature>
<feature type="region of interest" description="Disordered" evidence="1">
    <location>
        <begin position="358"/>
        <end position="455"/>
    </location>
</feature>
<feature type="region of interest" description="Disordered" evidence="1">
    <location>
        <begin position="274"/>
        <end position="312"/>
    </location>
</feature>
<feature type="compositionally biased region" description="Low complexity" evidence="1">
    <location>
        <begin position="438"/>
        <end position="453"/>
    </location>
</feature>
<feature type="compositionally biased region" description="Polar residues" evidence="1">
    <location>
        <begin position="417"/>
        <end position="430"/>
    </location>
</feature>
<dbReference type="SMART" id="SM00240">
    <property type="entry name" value="FHA"/>
    <property type="match status" value="1"/>
</dbReference>
<dbReference type="PANTHER" id="PTHR15715:SF46">
    <property type="entry name" value="TO VACUOLE TARGETING VPS64, PUTATIVE (AFU_ORTHOLOGUE AFUA_2G02420)-RELATED"/>
    <property type="match status" value="1"/>
</dbReference>
<evidence type="ECO:0000313" key="5">
    <source>
        <dbReference type="Proteomes" id="UP000019478"/>
    </source>
</evidence>
<dbReference type="Gene3D" id="2.60.200.20">
    <property type="match status" value="1"/>
</dbReference>
<dbReference type="InterPro" id="IPR008984">
    <property type="entry name" value="SMAD_FHA_dom_sf"/>
</dbReference>
<dbReference type="Proteomes" id="UP000019478">
    <property type="component" value="Unassembled WGS sequence"/>
</dbReference>
<evidence type="ECO:0000313" key="4">
    <source>
        <dbReference type="EMBL" id="EXJ81183.1"/>
    </source>
</evidence>
<feature type="compositionally biased region" description="Basic and acidic residues" evidence="1">
    <location>
        <begin position="476"/>
        <end position="503"/>
    </location>
</feature>
<reference evidence="4 5" key="1">
    <citation type="submission" date="2013-03" db="EMBL/GenBank/DDBJ databases">
        <title>The Genome Sequence of Capronia epimyces CBS 606.96.</title>
        <authorList>
            <consortium name="The Broad Institute Genomics Platform"/>
            <person name="Cuomo C."/>
            <person name="de Hoog S."/>
            <person name="Gorbushina A."/>
            <person name="Walker B."/>
            <person name="Young S.K."/>
            <person name="Zeng Q."/>
            <person name="Gargeya S."/>
            <person name="Fitzgerald M."/>
            <person name="Haas B."/>
            <person name="Abouelleil A."/>
            <person name="Allen A.W."/>
            <person name="Alvarado L."/>
            <person name="Arachchi H.M."/>
            <person name="Berlin A.M."/>
            <person name="Chapman S.B."/>
            <person name="Gainer-Dewar J."/>
            <person name="Goldberg J."/>
            <person name="Griggs A."/>
            <person name="Gujja S."/>
            <person name="Hansen M."/>
            <person name="Howarth C."/>
            <person name="Imamovic A."/>
            <person name="Ireland A."/>
            <person name="Larimer J."/>
            <person name="McCowan C."/>
            <person name="Murphy C."/>
            <person name="Pearson M."/>
            <person name="Poon T.W."/>
            <person name="Priest M."/>
            <person name="Roberts A."/>
            <person name="Saif S."/>
            <person name="Shea T."/>
            <person name="Sisk P."/>
            <person name="Sykes S."/>
            <person name="Wortman J."/>
            <person name="Nusbaum C."/>
            <person name="Birren B."/>
        </authorList>
    </citation>
    <scope>NUCLEOTIDE SEQUENCE [LARGE SCALE GENOMIC DNA]</scope>
    <source>
        <strain evidence="4 5">CBS 606.96</strain>
    </source>
</reference>
<dbReference type="InterPro" id="IPR051176">
    <property type="entry name" value="Cent_Immune-Sig_Mod"/>
</dbReference>
<dbReference type="CDD" id="cd22679">
    <property type="entry name" value="FHA_SLMAP"/>
    <property type="match status" value="1"/>
</dbReference>
<feature type="transmembrane region" description="Helical" evidence="2">
    <location>
        <begin position="676"/>
        <end position="696"/>
    </location>
</feature>
<organism evidence="4 5">
    <name type="scientific">Capronia epimyces CBS 606.96</name>
    <dbReference type="NCBI Taxonomy" id="1182542"/>
    <lineage>
        <taxon>Eukaryota</taxon>
        <taxon>Fungi</taxon>
        <taxon>Dikarya</taxon>
        <taxon>Ascomycota</taxon>
        <taxon>Pezizomycotina</taxon>
        <taxon>Eurotiomycetes</taxon>
        <taxon>Chaetothyriomycetidae</taxon>
        <taxon>Chaetothyriales</taxon>
        <taxon>Herpotrichiellaceae</taxon>
        <taxon>Capronia</taxon>
    </lineage>
</organism>
<feature type="compositionally biased region" description="Low complexity" evidence="1">
    <location>
        <begin position="290"/>
        <end position="299"/>
    </location>
</feature>
<dbReference type="OrthoDB" id="687730at2759"/>
<dbReference type="eggNOG" id="KOG3872">
    <property type="taxonomic scope" value="Eukaryota"/>
</dbReference>
<feature type="compositionally biased region" description="Low complexity" evidence="1">
    <location>
        <begin position="63"/>
        <end position="72"/>
    </location>
</feature>
<dbReference type="SUPFAM" id="SSF49879">
    <property type="entry name" value="SMAD/FHA domain"/>
    <property type="match status" value="1"/>
</dbReference>
<dbReference type="PANTHER" id="PTHR15715">
    <property type="entry name" value="CENTROSOMAL PROTEIN OF 170 KDA"/>
    <property type="match status" value="1"/>
</dbReference>
<proteinExistence type="predicted"/>
<gene>
    <name evidence="4" type="ORF">A1O3_07473</name>
</gene>
<feature type="region of interest" description="Disordered" evidence="1">
    <location>
        <begin position="594"/>
        <end position="614"/>
    </location>
</feature>
<evidence type="ECO:0000256" key="1">
    <source>
        <dbReference type="SAM" id="MobiDB-lite"/>
    </source>
</evidence>
<sequence>MSTDEVSRMFLPQRKTVQRSSSSSSLSSTSSSSSTVTLTQNDTSGEAGHGSKKKARGGFWPVSKSESTSSVSNARANGSLQTAIGNSLMGVKNAVQPALPSQSPTNATNGTRVVNGQSAAESGAILALLPMNGTFERKQISLPFYPEVLRIGRQTNAKTMPTPVNGYFDSKVLSRQHAEVWADRNGKVWIRDVKSSNGTFVNGQRLSLENRESDPHELRQHDTLELGIDIVSEDQKTIVHHKVSAKVEYVGLPGASNNVLDLSFGDLDPSHGGALLPSPVSSPMMHSRSRSGGSATGGRLSAPASVAGSQMSSVAQQRQMNFWGAPLNIEQLVKTLTSEMRTAKQQAEELEQAGSFLNSILTPGGEPPKLQPQAKETAAQKQSNGRSKASKLDHAARFADPPAPPPQQPLPEKPDSSKASPVTTSFTNLLKRSDTARPPNSSTQSPTNPPNSQMLALIEALSIAKKELDSQGARVKQLEDMLKQERSAREDAEERARRLEHTTAARPVSVVQEQPEPVVETGLAMTPVNQSEERERSDEAEDRTKSLEQNLEQVLGEMQRLKTDMDNFQRRAETAEADATNARKSLAEMINKLREENGKEEASPNKSRDRRLLSEKDDDAVVVVADEAGSNLTSKAKRPLQGNGHIRAPRLPAHLERAVATVLKDRSGHEDSLAQSAPYVSMLGVVLIGVGLMAYLNSWQKSER</sequence>
<protein>
    <recommendedName>
        <fullName evidence="3">FHA domain-containing protein</fullName>
    </recommendedName>
</protein>
<dbReference type="InterPro" id="IPR000253">
    <property type="entry name" value="FHA_dom"/>
</dbReference>
<name>W9XLT7_9EURO</name>
<dbReference type="PROSITE" id="PS50006">
    <property type="entry name" value="FHA_DOMAIN"/>
    <property type="match status" value="1"/>
</dbReference>
<feature type="compositionally biased region" description="Low complexity" evidence="1">
    <location>
        <begin position="507"/>
        <end position="520"/>
    </location>
</feature>
<dbReference type="RefSeq" id="XP_007735771.1">
    <property type="nucleotide sequence ID" value="XM_007737581.1"/>
</dbReference>
<keyword evidence="2" id="KW-0472">Membrane</keyword>
<comment type="caution">
    <text evidence="4">The sequence shown here is derived from an EMBL/GenBank/DDBJ whole genome shotgun (WGS) entry which is preliminary data.</text>
</comment>
<keyword evidence="2" id="KW-1133">Transmembrane helix</keyword>
<dbReference type="AlphaFoldDB" id="W9XLT7"/>
<dbReference type="STRING" id="1182542.W9XLT7"/>
<dbReference type="EMBL" id="AMGY01000006">
    <property type="protein sequence ID" value="EXJ81183.1"/>
    <property type="molecule type" value="Genomic_DNA"/>
</dbReference>